<feature type="compositionally biased region" description="Basic residues" evidence="1">
    <location>
        <begin position="9"/>
        <end position="26"/>
    </location>
</feature>
<proteinExistence type="predicted"/>
<evidence type="ECO:0000256" key="1">
    <source>
        <dbReference type="SAM" id="MobiDB-lite"/>
    </source>
</evidence>
<reference evidence="2" key="1">
    <citation type="submission" date="2020-02" db="EMBL/GenBank/DDBJ databases">
        <authorList>
            <person name="Meier V. D."/>
        </authorList>
    </citation>
    <scope>NUCLEOTIDE SEQUENCE</scope>
    <source>
        <strain evidence="2">AVDCRST_MAG19</strain>
    </source>
</reference>
<evidence type="ECO:0000313" key="2">
    <source>
        <dbReference type="EMBL" id="CAA9572608.1"/>
    </source>
</evidence>
<name>A0A6J4VG01_9BACT</name>
<sequence>VRGPDRGRGRVLHLVRRPARAGRRGVPRPTAGDRGRPAARHAPRNGGAGEL</sequence>
<feature type="non-terminal residue" evidence="2">
    <location>
        <position position="51"/>
    </location>
</feature>
<protein>
    <submittedName>
        <fullName evidence="2">Uncharacterized protein</fullName>
    </submittedName>
</protein>
<dbReference type="EMBL" id="CADCWL010000152">
    <property type="protein sequence ID" value="CAA9572608.1"/>
    <property type="molecule type" value="Genomic_DNA"/>
</dbReference>
<dbReference type="AlphaFoldDB" id="A0A6J4VG01"/>
<gene>
    <name evidence="2" type="ORF">AVDCRST_MAG19-2951</name>
</gene>
<feature type="region of interest" description="Disordered" evidence="1">
    <location>
        <begin position="1"/>
        <end position="51"/>
    </location>
</feature>
<accession>A0A6J4VG01</accession>
<organism evidence="2">
    <name type="scientific">uncultured Thermomicrobiales bacterium</name>
    <dbReference type="NCBI Taxonomy" id="1645740"/>
    <lineage>
        <taxon>Bacteria</taxon>
        <taxon>Pseudomonadati</taxon>
        <taxon>Thermomicrobiota</taxon>
        <taxon>Thermomicrobia</taxon>
        <taxon>Thermomicrobiales</taxon>
        <taxon>environmental samples</taxon>
    </lineage>
</organism>
<feature type="non-terminal residue" evidence="2">
    <location>
        <position position="1"/>
    </location>
</feature>